<gene>
    <name evidence="1" type="ORF">CK203_059644</name>
</gene>
<accession>A0A438H0J0</accession>
<name>A0A438H0J0_VITVI</name>
<comment type="caution">
    <text evidence="1">The sequence shown here is derived from an EMBL/GenBank/DDBJ whole genome shotgun (WGS) entry which is preliminary data.</text>
</comment>
<evidence type="ECO:0000313" key="2">
    <source>
        <dbReference type="Proteomes" id="UP000288805"/>
    </source>
</evidence>
<dbReference type="EMBL" id="QGNW01000302">
    <property type="protein sequence ID" value="RVW78090.1"/>
    <property type="molecule type" value="Genomic_DNA"/>
</dbReference>
<proteinExistence type="predicted"/>
<dbReference type="Proteomes" id="UP000288805">
    <property type="component" value="Unassembled WGS sequence"/>
</dbReference>
<evidence type="ECO:0000313" key="1">
    <source>
        <dbReference type="EMBL" id="RVW78090.1"/>
    </source>
</evidence>
<dbReference type="AlphaFoldDB" id="A0A438H0J0"/>
<organism evidence="1 2">
    <name type="scientific">Vitis vinifera</name>
    <name type="common">Grape</name>
    <dbReference type="NCBI Taxonomy" id="29760"/>
    <lineage>
        <taxon>Eukaryota</taxon>
        <taxon>Viridiplantae</taxon>
        <taxon>Streptophyta</taxon>
        <taxon>Embryophyta</taxon>
        <taxon>Tracheophyta</taxon>
        <taxon>Spermatophyta</taxon>
        <taxon>Magnoliopsida</taxon>
        <taxon>eudicotyledons</taxon>
        <taxon>Gunneridae</taxon>
        <taxon>Pentapetalae</taxon>
        <taxon>rosids</taxon>
        <taxon>Vitales</taxon>
        <taxon>Vitaceae</taxon>
        <taxon>Viteae</taxon>
        <taxon>Vitis</taxon>
    </lineage>
</organism>
<reference evidence="1 2" key="1">
    <citation type="journal article" date="2018" name="PLoS Genet.">
        <title>Population sequencing reveals clonal diversity and ancestral inbreeding in the grapevine cultivar Chardonnay.</title>
        <authorList>
            <person name="Roach M.J."/>
            <person name="Johnson D.L."/>
            <person name="Bohlmann J."/>
            <person name="van Vuuren H.J."/>
            <person name="Jones S.J."/>
            <person name="Pretorius I.S."/>
            <person name="Schmidt S.A."/>
            <person name="Borneman A.R."/>
        </authorList>
    </citation>
    <scope>NUCLEOTIDE SEQUENCE [LARGE SCALE GENOMIC DNA]</scope>
    <source>
        <strain evidence="2">cv. Chardonnay</strain>
        <tissue evidence="1">Leaf</tissue>
    </source>
</reference>
<sequence length="113" mass="12830">MPTQPDQAQQDERPTEFIPFALVVPSMPQATSTDPPVTPLFHQLHLLHWRTLSPWQTYVLSRNQHTTILRQIQQHLGLPPPQTDIPGPSEPVALVEETIRVNVRPQSHSRGSH</sequence>
<protein>
    <submittedName>
        <fullName evidence="1">Uncharacterized protein</fullName>
    </submittedName>
</protein>